<feature type="transmembrane region" description="Helical" evidence="1">
    <location>
        <begin position="9"/>
        <end position="35"/>
    </location>
</feature>
<evidence type="ECO:0000313" key="2">
    <source>
        <dbReference type="EMBL" id="ASP49765.1"/>
    </source>
</evidence>
<organism evidence="2 3">
    <name type="scientific">Cognaticolwellia beringensis</name>
    <dbReference type="NCBI Taxonomy" id="1967665"/>
    <lineage>
        <taxon>Bacteria</taxon>
        <taxon>Pseudomonadati</taxon>
        <taxon>Pseudomonadota</taxon>
        <taxon>Gammaproteobacteria</taxon>
        <taxon>Alteromonadales</taxon>
        <taxon>Colwelliaceae</taxon>
        <taxon>Cognaticolwellia</taxon>
    </lineage>
</organism>
<evidence type="ECO:0000313" key="3">
    <source>
        <dbReference type="Proteomes" id="UP000202259"/>
    </source>
</evidence>
<dbReference type="EMBL" id="CP020465">
    <property type="protein sequence ID" value="ASP49765.1"/>
    <property type="molecule type" value="Genomic_DNA"/>
</dbReference>
<keyword evidence="1" id="KW-0812">Transmembrane</keyword>
<keyword evidence="1" id="KW-0472">Membrane</keyword>
<keyword evidence="3" id="KW-1185">Reference proteome</keyword>
<dbReference type="RefSeq" id="WP_081154138.1">
    <property type="nucleotide sequence ID" value="NZ_CP020465.1"/>
</dbReference>
<protein>
    <submittedName>
        <fullName evidence="2">Uncharacterized protein</fullName>
    </submittedName>
</protein>
<keyword evidence="1" id="KW-1133">Transmembrane helix</keyword>
<dbReference type="Proteomes" id="UP000202259">
    <property type="component" value="Chromosome"/>
</dbReference>
<evidence type="ECO:0000256" key="1">
    <source>
        <dbReference type="SAM" id="Phobius"/>
    </source>
</evidence>
<feature type="transmembrane region" description="Helical" evidence="1">
    <location>
        <begin position="41"/>
        <end position="60"/>
    </location>
</feature>
<name>A0A222GD00_9GAMM</name>
<proteinExistence type="predicted"/>
<dbReference type="AlphaFoldDB" id="A0A222GD00"/>
<reference evidence="2 3" key="1">
    <citation type="submission" date="2017-08" db="EMBL/GenBank/DDBJ databases">
        <title>Complete genome of Colwellia sp. NB097-1, a psychrophile bacterium ioslated from Bering Sea.</title>
        <authorList>
            <person name="Chen X."/>
        </authorList>
    </citation>
    <scope>NUCLEOTIDE SEQUENCE [LARGE SCALE GENOMIC DNA]</scope>
    <source>
        <strain evidence="2 3">NB097-1</strain>
    </source>
</reference>
<gene>
    <name evidence="2" type="ORF">B5D82_19505</name>
</gene>
<dbReference type="KEGG" id="cber:B5D82_19505"/>
<sequence>MHQSNFSKWFLLVICLIASLAGIFQIGKLIGLAIYSSDFGVNSIGIWQVGLISSGVWGVSEFVRTMRKLKISPKYNDKKINKDT</sequence>
<accession>A0A222GD00</accession>
<dbReference type="OrthoDB" id="6401409at2"/>